<feature type="compositionally biased region" description="Basic residues" evidence="2">
    <location>
        <begin position="239"/>
        <end position="259"/>
    </location>
</feature>
<gene>
    <name evidence="3" type="ORF">DSTB1V02_LOCUS5147</name>
</gene>
<dbReference type="GO" id="GO:0032040">
    <property type="term" value="C:small-subunit processome"/>
    <property type="evidence" value="ECO:0007669"/>
    <property type="project" value="TreeGrafter"/>
</dbReference>
<feature type="region of interest" description="Disordered" evidence="2">
    <location>
        <begin position="233"/>
        <end position="259"/>
    </location>
</feature>
<keyword evidence="4" id="KW-1185">Reference proteome</keyword>
<dbReference type="OrthoDB" id="203440at2759"/>
<name>A0A7R8X777_9CRUS</name>
<dbReference type="GO" id="GO:0000462">
    <property type="term" value="P:maturation of SSU-rRNA from tricistronic rRNA transcript (SSU-rRNA, 5.8S rRNA, LSU-rRNA)"/>
    <property type="evidence" value="ECO:0007669"/>
    <property type="project" value="TreeGrafter"/>
</dbReference>
<evidence type="ECO:0000256" key="1">
    <source>
        <dbReference type="ARBA" id="ARBA00010979"/>
    </source>
</evidence>
<feature type="region of interest" description="Disordered" evidence="2">
    <location>
        <begin position="204"/>
        <end position="223"/>
    </location>
</feature>
<evidence type="ECO:0000313" key="4">
    <source>
        <dbReference type="Proteomes" id="UP000677054"/>
    </source>
</evidence>
<feature type="compositionally biased region" description="Basic and acidic residues" evidence="2">
    <location>
        <begin position="168"/>
        <end position="181"/>
    </location>
</feature>
<proteinExistence type="inferred from homology"/>
<feature type="region of interest" description="Disordered" evidence="2">
    <location>
        <begin position="115"/>
        <end position="181"/>
    </location>
</feature>
<comment type="similarity">
    <text evidence="1">Belongs to the SAS10 family.</text>
</comment>
<dbReference type="Proteomes" id="UP000677054">
    <property type="component" value="Unassembled WGS sequence"/>
</dbReference>
<reference evidence="3" key="1">
    <citation type="submission" date="2020-11" db="EMBL/GenBank/DDBJ databases">
        <authorList>
            <person name="Tran Van P."/>
        </authorList>
    </citation>
    <scope>NUCLEOTIDE SEQUENCE</scope>
</reference>
<dbReference type="EMBL" id="CAJPEV010000821">
    <property type="protein sequence ID" value="CAG0888832.1"/>
    <property type="molecule type" value="Genomic_DNA"/>
</dbReference>
<organism evidence="3">
    <name type="scientific">Darwinula stevensoni</name>
    <dbReference type="NCBI Taxonomy" id="69355"/>
    <lineage>
        <taxon>Eukaryota</taxon>
        <taxon>Metazoa</taxon>
        <taxon>Ecdysozoa</taxon>
        <taxon>Arthropoda</taxon>
        <taxon>Crustacea</taxon>
        <taxon>Oligostraca</taxon>
        <taxon>Ostracoda</taxon>
        <taxon>Podocopa</taxon>
        <taxon>Podocopida</taxon>
        <taxon>Darwinulocopina</taxon>
        <taxon>Darwinuloidea</taxon>
        <taxon>Darwinulidae</taxon>
        <taxon>Darwinula</taxon>
    </lineage>
</organism>
<dbReference type="EMBL" id="LR900338">
    <property type="protein sequence ID" value="CAD7245273.1"/>
    <property type="molecule type" value="Genomic_DNA"/>
</dbReference>
<protein>
    <recommendedName>
        <fullName evidence="5">Neuroguidin</fullName>
    </recommendedName>
</protein>
<dbReference type="AlphaFoldDB" id="A0A7R8X777"/>
<dbReference type="Pfam" id="PF04000">
    <property type="entry name" value="Sas10_Utp3"/>
    <property type="match status" value="1"/>
</dbReference>
<evidence type="ECO:0000256" key="2">
    <source>
        <dbReference type="SAM" id="MobiDB-lite"/>
    </source>
</evidence>
<dbReference type="PANTHER" id="PTHR13237:SF9">
    <property type="entry name" value="NEUROGUIDIN"/>
    <property type="match status" value="1"/>
</dbReference>
<evidence type="ECO:0000313" key="3">
    <source>
        <dbReference type="EMBL" id="CAD7245273.1"/>
    </source>
</evidence>
<dbReference type="PANTHER" id="PTHR13237">
    <property type="entry name" value="SOMETHING ABOUT SILENCING PROTEIN 10-RELATED"/>
    <property type="match status" value="1"/>
</dbReference>
<sequence>MDKELLAEDIPVFLDLLQSMSKEIESQLTPSLISLGMSFLHARIQVMLNYILDLLGVIHLKLHGQSLENSPIIDSIIRMRTTMEKSRPLQHKLMYQINKAVEVGMKGKVDAADPLRYAPHPDALVPKEGASDEDEGAEEGEAKEGPSKPYVIPKFASVPFPGDMTENQEEREGEKKRKRELKREVLEEMKSEYLDTPMEVWDSEFHESGSRKGAKRPKDKETIQYEETYFTRLKEPKGKSNKKRKLMRKLKTKKRHVKK</sequence>
<evidence type="ECO:0008006" key="5">
    <source>
        <dbReference type="Google" id="ProtNLM"/>
    </source>
</evidence>
<dbReference type="InterPro" id="IPR007146">
    <property type="entry name" value="Sas10/Utp3/C1D"/>
</dbReference>
<accession>A0A7R8X777</accession>